<reference evidence="3" key="1">
    <citation type="journal article" date="2019" name="Int. J. Syst. Evol. Microbiol.">
        <title>The Global Catalogue of Microorganisms (GCM) 10K type strain sequencing project: providing services to taxonomists for standard genome sequencing and annotation.</title>
        <authorList>
            <consortium name="The Broad Institute Genomics Platform"/>
            <consortium name="The Broad Institute Genome Sequencing Center for Infectious Disease"/>
            <person name="Wu L."/>
            <person name="Ma J."/>
        </authorList>
    </citation>
    <scope>NUCLEOTIDE SEQUENCE [LARGE SCALE GENOMIC DNA]</scope>
    <source>
        <strain evidence="3">NBRC 106348</strain>
    </source>
</reference>
<evidence type="ECO:0000313" key="3">
    <source>
        <dbReference type="Proteomes" id="UP001157091"/>
    </source>
</evidence>
<gene>
    <name evidence="2" type="ORF">GCM10025864_33840</name>
</gene>
<evidence type="ECO:0008006" key="4">
    <source>
        <dbReference type="Google" id="ProtNLM"/>
    </source>
</evidence>
<feature type="transmembrane region" description="Helical" evidence="1">
    <location>
        <begin position="118"/>
        <end position="139"/>
    </location>
</feature>
<protein>
    <recommendedName>
        <fullName evidence="4">DUF2975 domain-containing protein</fullName>
    </recommendedName>
</protein>
<comment type="caution">
    <text evidence="2">The sequence shown here is derived from an EMBL/GenBank/DDBJ whole genome shotgun (WGS) entry which is preliminary data.</text>
</comment>
<keyword evidence="1" id="KW-0812">Transmembrane</keyword>
<dbReference type="Proteomes" id="UP001157091">
    <property type="component" value="Unassembled WGS sequence"/>
</dbReference>
<keyword evidence="3" id="KW-1185">Reference proteome</keyword>
<feature type="transmembrane region" description="Helical" evidence="1">
    <location>
        <begin position="9"/>
        <end position="27"/>
    </location>
</feature>
<organism evidence="2 3">
    <name type="scientific">Luteimicrobium album</name>
    <dbReference type="NCBI Taxonomy" id="1054550"/>
    <lineage>
        <taxon>Bacteria</taxon>
        <taxon>Bacillati</taxon>
        <taxon>Actinomycetota</taxon>
        <taxon>Actinomycetes</taxon>
        <taxon>Micrococcales</taxon>
        <taxon>Luteimicrobium</taxon>
    </lineage>
</organism>
<accession>A0ABQ6I550</accession>
<keyword evidence="1" id="KW-1133">Transmembrane helix</keyword>
<proteinExistence type="predicted"/>
<dbReference type="RefSeq" id="WP_284294166.1">
    <property type="nucleotide sequence ID" value="NZ_BSUK01000001.1"/>
</dbReference>
<dbReference type="EMBL" id="BSUK01000001">
    <property type="protein sequence ID" value="GMA25625.1"/>
    <property type="molecule type" value="Genomic_DNA"/>
</dbReference>
<name>A0ABQ6I550_9MICO</name>
<sequence>MATTWSVRVLYTVLALAAGWVLAFNVVPPLAGPDTNLAYLQNRPVPDLVVVRDTGFRERMVANGYDLDDADATMPVMFPWKDTSDGTRDAATGLPPVELSFGNTMRLTFWGTEGSSRLMFALPPLAWAALALAVLGLLYKIARGVARGDAFSPANARPVAAIAGLIAVGGTTVQLGTFALDKLGIAHSAAAGIVDVPFRLTVAPLWIGALVLLLAEVFRQGARLRTEVDGLV</sequence>
<evidence type="ECO:0000256" key="1">
    <source>
        <dbReference type="SAM" id="Phobius"/>
    </source>
</evidence>
<dbReference type="InterPro" id="IPR021354">
    <property type="entry name" value="DUF2975"/>
</dbReference>
<feature type="transmembrane region" description="Helical" evidence="1">
    <location>
        <begin position="200"/>
        <end position="218"/>
    </location>
</feature>
<feature type="transmembrane region" description="Helical" evidence="1">
    <location>
        <begin position="159"/>
        <end position="180"/>
    </location>
</feature>
<keyword evidence="1" id="KW-0472">Membrane</keyword>
<dbReference type="Pfam" id="PF11188">
    <property type="entry name" value="DUF2975"/>
    <property type="match status" value="1"/>
</dbReference>
<evidence type="ECO:0000313" key="2">
    <source>
        <dbReference type="EMBL" id="GMA25625.1"/>
    </source>
</evidence>